<protein>
    <submittedName>
        <fullName evidence="2">Adenylate/guanylate cyclase domain-containing protein</fullName>
    </submittedName>
</protein>
<dbReference type="Gene3D" id="3.30.70.1230">
    <property type="entry name" value="Nucleotide cyclase"/>
    <property type="match status" value="1"/>
</dbReference>
<evidence type="ECO:0000259" key="1">
    <source>
        <dbReference type="PROSITE" id="PS50125"/>
    </source>
</evidence>
<dbReference type="CDD" id="cd07302">
    <property type="entry name" value="CHD"/>
    <property type="match status" value="1"/>
</dbReference>
<dbReference type="PROSITE" id="PS50125">
    <property type="entry name" value="GUANYLATE_CYCLASE_2"/>
    <property type="match status" value="1"/>
</dbReference>
<evidence type="ECO:0000313" key="2">
    <source>
        <dbReference type="EMBL" id="MDY0872107.1"/>
    </source>
</evidence>
<proteinExistence type="predicted"/>
<organism evidence="2 3">
    <name type="scientific">Dongia rigui</name>
    <dbReference type="NCBI Taxonomy" id="940149"/>
    <lineage>
        <taxon>Bacteria</taxon>
        <taxon>Pseudomonadati</taxon>
        <taxon>Pseudomonadota</taxon>
        <taxon>Alphaproteobacteria</taxon>
        <taxon>Rhodospirillales</taxon>
        <taxon>Dongiaceae</taxon>
        <taxon>Dongia</taxon>
    </lineage>
</organism>
<evidence type="ECO:0000313" key="3">
    <source>
        <dbReference type="Proteomes" id="UP001271769"/>
    </source>
</evidence>
<dbReference type="EMBL" id="JAXCLX010000001">
    <property type="protein sequence ID" value="MDY0872107.1"/>
    <property type="molecule type" value="Genomic_DNA"/>
</dbReference>
<reference evidence="2 3" key="1">
    <citation type="journal article" date="2013" name="Antonie Van Leeuwenhoek">
        <title>Dongia rigui sp. nov., isolated from freshwater of a large wetland in Korea.</title>
        <authorList>
            <person name="Baik K.S."/>
            <person name="Hwang Y.M."/>
            <person name="Choi J.S."/>
            <person name="Kwon J."/>
            <person name="Seong C.N."/>
        </authorList>
    </citation>
    <scope>NUCLEOTIDE SEQUENCE [LARGE SCALE GENOMIC DNA]</scope>
    <source>
        <strain evidence="2 3">04SU4-P</strain>
    </source>
</reference>
<dbReference type="InterPro" id="IPR001054">
    <property type="entry name" value="A/G_cyclase"/>
</dbReference>
<dbReference type="Pfam" id="PF19363">
    <property type="entry name" value="DUF5939"/>
    <property type="match status" value="1"/>
</dbReference>
<dbReference type="InterPro" id="IPR050697">
    <property type="entry name" value="Adenylyl/Guanylyl_Cyclase_3/4"/>
</dbReference>
<sequence length="603" mass="65483">MTSGARQQSWTWSFKNPPQAIWPLLADTARFNEAAKLPRHRITEIPQADGSVAYLGDVKLGPFDLKWQERPVNWVSEQFFEHIRDFSSGPVGLLGARFELKADPATGGSVGTYTLQAEARNWIGRLILGRRFFDSSGTTFGRLAAEADRFAAGETPNVFATYAAPPVAADLAAKVARIVAEIEATPNGHGLAQRLADHVLQAQEVDLWHIRPIGLARHWGVPERHAIELCLQAVKAGLLELRWDLLCPRCRVAKAWAGGLDRLPTGAHCTSCNIDYDRDFSQNVEASFRPAAGIRSLESGEYCMWGPMSVPHVKAQIHLVPGETRDLPGYLPPGPYRLRTLAPGPAIDIEHDGAHFPALVIAGDSIRAGDALPPGSLRFANKSARPHNAIIESRHWVADCLTADRVTALQAFRDLFSEDVLRPGDEVSVGRVTLLFSDLKASTALYQQIGDAAAYHLVRDHFAFMTEIIREHDGAVVKTIGDAVMAAFARPQDAVAAALAIQQRIGRTETRAGGPIVIKLGLHQGPTIAVTLNDRLDYFGSTVNMAARLQGQARGGDIVLSDEMRHDPSVAPALAGMSLAEEQATLKGFAAPLTFYRLTPSAS</sequence>
<feature type="domain" description="Guanylate cyclase" evidence="1">
    <location>
        <begin position="433"/>
        <end position="550"/>
    </location>
</feature>
<comment type="caution">
    <text evidence="2">The sequence shown here is derived from an EMBL/GenBank/DDBJ whole genome shotgun (WGS) entry which is preliminary data.</text>
</comment>
<dbReference type="PANTHER" id="PTHR43081:SF19">
    <property type="entry name" value="PH-SENSITIVE ADENYLATE CYCLASE RV1264"/>
    <property type="match status" value="1"/>
</dbReference>
<accession>A0ABU5DYL1</accession>
<dbReference type="RefSeq" id="WP_320500525.1">
    <property type="nucleotide sequence ID" value="NZ_JAXCLX010000001.1"/>
</dbReference>
<dbReference type="SMART" id="SM00044">
    <property type="entry name" value="CYCc"/>
    <property type="match status" value="1"/>
</dbReference>
<dbReference type="Pfam" id="PF00211">
    <property type="entry name" value="Guanylate_cyc"/>
    <property type="match status" value="1"/>
</dbReference>
<name>A0ABU5DYL1_9PROT</name>
<dbReference type="InterPro" id="IPR045983">
    <property type="entry name" value="GUC-dom-containing_N"/>
</dbReference>
<gene>
    <name evidence="2" type="ORF">SMD31_09240</name>
</gene>
<keyword evidence="3" id="KW-1185">Reference proteome</keyword>
<dbReference type="SUPFAM" id="SSF55073">
    <property type="entry name" value="Nucleotide cyclase"/>
    <property type="match status" value="1"/>
</dbReference>
<dbReference type="InterPro" id="IPR029787">
    <property type="entry name" value="Nucleotide_cyclase"/>
</dbReference>
<dbReference type="Proteomes" id="UP001271769">
    <property type="component" value="Unassembled WGS sequence"/>
</dbReference>
<dbReference type="SUPFAM" id="SSF55961">
    <property type="entry name" value="Bet v1-like"/>
    <property type="match status" value="1"/>
</dbReference>
<dbReference type="PANTHER" id="PTHR43081">
    <property type="entry name" value="ADENYLATE CYCLASE, TERMINAL-DIFFERENTIATION SPECIFIC-RELATED"/>
    <property type="match status" value="1"/>
</dbReference>